<dbReference type="Proteomes" id="UP000660729">
    <property type="component" value="Unassembled WGS sequence"/>
</dbReference>
<feature type="compositionally biased region" description="Basic and acidic residues" evidence="1">
    <location>
        <begin position="302"/>
        <end position="312"/>
    </location>
</feature>
<dbReference type="Pfam" id="PF24864">
    <property type="entry name" value="DUF7730"/>
    <property type="match status" value="1"/>
</dbReference>
<evidence type="ECO:0000256" key="1">
    <source>
        <dbReference type="SAM" id="MobiDB-lite"/>
    </source>
</evidence>
<evidence type="ECO:0000259" key="2">
    <source>
        <dbReference type="Pfam" id="PF24864"/>
    </source>
</evidence>
<proteinExistence type="predicted"/>
<dbReference type="PANTHER" id="PTHR38790">
    <property type="entry name" value="2EXR DOMAIN-CONTAINING PROTEIN-RELATED"/>
    <property type="match status" value="1"/>
</dbReference>
<organism evidence="3 4">
    <name type="scientific">Pseudocercospora fuligena</name>
    <dbReference type="NCBI Taxonomy" id="685502"/>
    <lineage>
        <taxon>Eukaryota</taxon>
        <taxon>Fungi</taxon>
        <taxon>Dikarya</taxon>
        <taxon>Ascomycota</taxon>
        <taxon>Pezizomycotina</taxon>
        <taxon>Dothideomycetes</taxon>
        <taxon>Dothideomycetidae</taxon>
        <taxon>Mycosphaerellales</taxon>
        <taxon>Mycosphaerellaceae</taxon>
        <taxon>Pseudocercospora</taxon>
    </lineage>
</organism>
<dbReference type="InterPro" id="IPR056632">
    <property type="entry name" value="DUF7730"/>
</dbReference>
<sequence length="351" mass="40263">MSIMAPSQESSEYDQSLTDYILKSRKVKTTVLPVEHVSPKLQKIYETNATKSRLFSIPPELRNRIYRLVVAGKEIHVFGYNPRNISEARLNVKRKFFRSICQRDTTELEDARAYKACQEAKNQETFTQRHSKCQLSGGGSKPTSDFSLDFLRVCRQIHQEAALMPFQDNTFIFDDIIDLEGFVEFQIPAQVAAIQHISLDCRSFESDEAFEKRLQKKLGKLKNFIVFRASWLSDLPATVDIDHDATGSLLRFRRINIEKATFVAYNPASQAWSDERRHEALEWSRFMETALMKEWIEPEVEHAENEKEEVAMKESVGQGKKAQASKKGKSATQTKAKRVTKGSRASKKTRA</sequence>
<comment type="caution">
    <text evidence="3">The sequence shown here is derived from an EMBL/GenBank/DDBJ whole genome shotgun (WGS) entry which is preliminary data.</text>
</comment>
<feature type="compositionally biased region" description="Basic residues" evidence="1">
    <location>
        <begin position="323"/>
        <end position="351"/>
    </location>
</feature>
<dbReference type="EMBL" id="JABCIY010000194">
    <property type="protein sequence ID" value="KAF7189140.1"/>
    <property type="molecule type" value="Genomic_DNA"/>
</dbReference>
<dbReference type="OrthoDB" id="5413827at2759"/>
<feature type="domain" description="DUF7730" evidence="2">
    <location>
        <begin position="50"/>
        <end position="201"/>
    </location>
</feature>
<feature type="region of interest" description="Disordered" evidence="1">
    <location>
        <begin position="302"/>
        <end position="351"/>
    </location>
</feature>
<name>A0A8H6VJL1_9PEZI</name>
<evidence type="ECO:0000313" key="3">
    <source>
        <dbReference type="EMBL" id="KAF7189140.1"/>
    </source>
</evidence>
<protein>
    <recommendedName>
        <fullName evidence="2">DUF7730 domain-containing protein</fullName>
    </recommendedName>
</protein>
<gene>
    <name evidence="3" type="ORF">HII31_09562</name>
</gene>
<reference evidence="3" key="1">
    <citation type="submission" date="2020-04" db="EMBL/GenBank/DDBJ databases">
        <title>Draft genome resource of the tomato pathogen Pseudocercospora fuligena.</title>
        <authorList>
            <person name="Zaccaron A."/>
        </authorList>
    </citation>
    <scope>NUCLEOTIDE SEQUENCE</scope>
    <source>
        <strain evidence="3">PF001</strain>
    </source>
</reference>
<keyword evidence="4" id="KW-1185">Reference proteome</keyword>
<evidence type="ECO:0000313" key="4">
    <source>
        <dbReference type="Proteomes" id="UP000660729"/>
    </source>
</evidence>
<accession>A0A8H6VJL1</accession>
<dbReference type="AlphaFoldDB" id="A0A8H6VJL1"/>